<feature type="region of interest" description="Disordered" evidence="1">
    <location>
        <begin position="527"/>
        <end position="546"/>
    </location>
</feature>
<dbReference type="Proteomes" id="UP000624703">
    <property type="component" value="Unassembled WGS sequence"/>
</dbReference>
<comment type="caution">
    <text evidence="3">The sequence shown here is derived from an EMBL/GenBank/DDBJ whole genome shotgun (WGS) entry which is preliminary data.</text>
</comment>
<keyword evidence="2" id="KW-0472">Membrane</keyword>
<accession>A0A8J7MBJ9</accession>
<evidence type="ECO:0008006" key="5">
    <source>
        <dbReference type="Google" id="ProtNLM"/>
    </source>
</evidence>
<proteinExistence type="predicted"/>
<organism evidence="3 4">
    <name type="scientific">Persicirhabdus sediminis</name>
    <dbReference type="NCBI Taxonomy" id="454144"/>
    <lineage>
        <taxon>Bacteria</taxon>
        <taxon>Pseudomonadati</taxon>
        <taxon>Verrucomicrobiota</taxon>
        <taxon>Verrucomicrobiia</taxon>
        <taxon>Verrucomicrobiales</taxon>
        <taxon>Verrucomicrobiaceae</taxon>
        <taxon>Persicirhabdus</taxon>
    </lineage>
</organism>
<name>A0A8J7MBJ9_9BACT</name>
<evidence type="ECO:0000313" key="4">
    <source>
        <dbReference type="Proteomes" id="UP000624703"/>
    </source>
</evidence>
<keyword evidence="2" id="KW-0812">Transmembrane</keyword>
<keyword evidence="4" id="KW-1185">Reference proteome</keyword>
<gene>
    <name evidence="3" type="ORF">JIN82_02860</name>
</gene>
<protein>
    <recommendedName>
        <fullName evidence="5">AsmA-like C-terminal domain-containing protein</fullName>
    </recommendedName>
</protein>
<dbReference type="EMBL" id="JAENIM010000016">
    <property type="protein sequence ID" value="MBK1790092.1"/>
    <property type="molecule type" value="Genomic_DNA"/>
</dbReference>
<feature type="transmembrane region" description="Helical" evidence="2">
    <location>
        <begin position="20"/>
        <end position="42"/>
    </location>
</feature>
<dbReference type="AlphaFoldDB" id="A0A8J7MBJ9"/>
<dbReference type="RefSeq" id="WP_200310131.1">
    <property type="nucleotide sequence ID" value="NZ_JAENIM010000016.1"/>
</dbReference>
<evidence type="ECO:0000256" key="1">
    <source>
        <dbReference type="SAM" id="MobiDB-lite"/>
    </source>
</evidence>
<sequence length="546" mass="59700">MSRRQRRRGKHSSSSWSKWILRAVFLLMLFVTLGSFVSYRWLRSYLHSEDFRHLMGQLTGSFLKSDVNYGNFHWEGMRVSSPTFSSTGHNGSPDLQAEGLKASIQLQGVKRGVWEIPNLRASRLNIQWEEPAPVVNSGEVAMSGNANPVKVDTTAVSHKQSFWSRFLPQYAEVQSMDVYQLDAQAKLLEGDLIVSGVTAKVEKQSGQSNYSVDLRNGSLVLPWIKSELELHQANGRWQNGKVYINDAKADFYKNGLLSCSGELQGNSFDIYTEVSGLRCEELLDNVWSKRCQGDLAGRMNVTNYSGQVVTKGEMKVKKGVLTGLEPLDVIASYTMNRRFTRLSLSDVSWKFKRYGDVLELDDMFIASEGLIQLRGYLHINGEQLDGKFKVGITPGTLAHIPGAETKVFLPGELGMRWTDIRIGGTKSAPTEDLTARLIQAAGERLFEIIPETGVRVLKLTGKALGEGASGIVGSGGGVIETGTGLIESGASALPTEVLTEGVKTGAGVIDSGVGAVEGGIRGVFGLLPGSTSERAEPAEEEKEDRE</sequence>
<evidence type="ECO:0000256" key="2">
    <source>
        <dbReference type="SAM" id="Phobius"/>
    </source>
</evidence>
<keyword evidence="2" id="KW-1133">Transmembrane helix</keyword>
<evidence type="ECO:0000313" key="3">
    <source>
        <dbReference type="EMBL" id="MBK1790092.1"/>
    </source>
</evidence>
<reference evidence="3" key="1">
    <citation type="submission" date="2021-01" db="EMBL/GenBank/DDBJ databases">
        <title>Modified the classification status of verrucomicrobia.</title>
        <authorList>
            <person name="Feng X."/>
        </authorList>
    </citation>
    <scope>NUCLEOTIDE SEQUENCE</scope>
    <source>
        <strain evidence="3">_KCTC 22039</strain>
    </source>
</reference>